<gene>
    <name evidence="2" type="ORF">Air01nite_53540</name>
</gene>
<comment type="caution">
    <text evidence="2">The sequence shown here is derived from an EMBL/GenBank/DDBJ whole genome shotgun (WGS) entry which is preliminary data.</text>
</comment>
<dbReference type="EMBL" id="BONC01000044">
    <property type="protein sequence ID" value="GIF59259.1"/>
    <property type="molecule type" value="Genomic_DNA"/>
</dbReference>
<proteinExistence type="predicted"/>
<evidence type="ECO:0000313" key="2">
    <source>
        <dbReference type="EMBL" id="GIF59259.1"/>
    </source>
</evidence>
<dbReference type="RefSeq" id="WP_203706098.1">
    <property type="nucleotide sequence ID" value="NZ_BAAALU010000018.1"/>
</dbReference>
<evidence type="ECO:0000256" key="1">
    <source>
        <dbReference type="SAM" id="MobiDB-lite"/>
    </source>
</evidence>
<organism evidence="2 3">
    <name type="scientific">Asanoa iriomotensis</name>
    <dbReference type="NCBI Taxonomy" id="234613"/>
    <lineage>
        <taxon>Bacteria</taxon>
        <taxon>Bacillati</taxon>
        <taxon>Actinomycetota</taxon>
        <taxon>Actinomycetes</taxon>
        <taxon>Micromonosporales</taxon>
        <taxon>Micromonosporaceae</taxon>
        <taxon>Asanoa</taxon>
    </lineage>
</organism>
<accession>A0ABQ4C940</accession>
<keyword evidence="3" id="KW-1185">Reference proteome</keyword>
<evidence type="ECO:0000313" key="3">
    <source>
        <dbReference type="Proteomes" id="UP000624325"/>
    </source>
</evidence>
<reference evidence="2 3" key="1">
    <citation type="submission" date="2021-01" db="EMBL/GenBank/DDBJ databases">
        <title>Whole genome shotgun sequence of Asanoa iriomotensis NBRC 100142.</title>
        <authorList>
            <person name="Komaki H."/>
            <person name="Tamura T."/>
        </authorList>
    </citation>
    <scope>NUCLEOTIDE SEQUENCE [LARGE SCALE GENOMIC DNA]</scope>
    <source>
        <strain evidence="2 3">NBRC 100142</strain>
    </source>
</reference>
<name>A0ABQ4C940_9ACTN</name>
<sequence>MAAHDRTLPTTSTDPAAAPKRVAAPDDKHKPAPVIVWRTTSDDTDATGDCGISDSPLTPRLAHLLVAIYSDVHGTIVDLDADDALRDAAETAGRRYLAVTDLAELPTSPESPQATTLIVLRWPRPAADPSQDANNLLSACQQHLATDGSAIVAVTAAATGQPGTPYAEHEQFLLTAAQAAGLHHLHDIVPLPAIDGRDTFTYTTTSGTAPDHHSHADAMRPTTSTTLVIFGHPGRRP</sequence>
<dbReference type="Proteomes" id="UP000624325">
    <property type="component" value="Unassembled WGS sequence"/>
</dbReference>
<protein>
    <recommendedName>
        <fullName evidence="4">S-adenosyl methyltransferase</fullName>
    </recommendedName>
</protein>
<evidence type="ECO:0008006" key="4">
    <source>
        <dbReference type="Google" id="ProtNLM"/>
    </source>
</evidence>
<feature type="region of interest" description="Disordered" evidence="1">
    <location>
        <begin position="1"/>
        <end position="31"/>
    </location>
</feature>